<dbReference type="PANTHER" id="PTHR43229:SF2">
    <property type="entry name" value="NODULATION PROTEIN J"/>
    <property type="match status" value="1"/>
</dbReference>
<evidence type="ECO:0000313" key="8">
    <source>
        <dbReference type="EMBL" id="NEW33265.1"/>
    </source>
</evidence>
<feature type="transmembrane region" description="Helical" evidence="6">
    <location>
        <begin position="161"/>
        <end position="179"/>
    </location>
</feature>
<evidence type="ECO:0000313" key="9">
    <source>
        <dbReference type="Proteomes" id="UP000471166"/>
    </source>
</evidence>
<name>A0A6P1CT05_9NOCA</name>
<organism evidence="8 9">
    <name type="scientific">Nocardia cyriacigeorgica</name>
    <dbReference type="NCBI Taxonomy" id="135487"/>
    <lineage>
        <taxon>Bacteria</taxon>
        <taxon>Bacillati</taxon>
        <taxon>Actinomycetota</taxon>
        <taxon>Actinomycetes</taxon>
        <taxon>Mycobacteriales</taxon>
        <taxon>Nocardiaceae</taxon>
        <taxon>Nocardia</taxon>
    </lineage>
</organism>
<evidence type="ECO:0000256" key="4">
    <source>
        <dbReference type="ARBA" id="ARBA00023136"/>
    </source>
</evidence>
<dbReference type="RefSeq" id="WP_163844400.1">
    <property type="nucleotide sequence ID" value="NZ_JAAGVB010000015.1"/>
</dbReference>
<feature type="transmembrane region" description="Helical" evidence="6">
    <location>
        <begin position="191"/>
        <end position="213"/>
    </location>
</feature>
<feature type="transmembrane region" description="Helical" evidence="6">
    <location>
        <begin position="50"/>
        <end position="68"/>
    </location>
</feature>
<keyword evidence="5" id="KW-0046">Antibiotic resistance</keyword>
<accession>A0A6P1CT05</accession>
<comment type="subcellular location">
    <subcellularLocation>
        <location evidence="1">Membrane</location>
        <topology evidence="1">Multi-pass membrane protein</topology>
    </subcellularLocation>
</comment>
<evidence type="ECO:0000259" key="7">
    <source>
        <dbReference type="Pfam" id="PF12698"/>
    </source>
</evidence>
<proteinExistence type="predicted"/>
<dbReference type="EMBL" id="JAAGVB010000015">
    <property type="protein sequence ID" value="NEW33265.1"/>
    <property type="molecule type" value="Genomic_DNA"/>
</dbReference>
<sequence>MTSTDVLTDHVKSGAGDAAAEPSALRVPPGLQWSALSERGIRAAIREGDLVLGFASPLVFFVCFYVPLRTSMEAVGIDYAQYLLPLIVVQSMFFTSMFAGDRAAREVAGGMGTRLRAMPVRAWVPPAARMASNLVRALSALIGALVIGTIFGFRFHGVGPALVFVAVALAFGAALVVAADALGTYTANPELGATVLFAPQLLLVMMSTGFVPAEGFPGWIQPFVRNQPVSQVTDALRGLADGRFTAELTVAGVWIAGMLVFAAVVSVWVERKRR</sequence>
<dbReference type="GO" id="GO:0140359">
    <property type="term" value="F:ABC-type transporter activity"/>
    <property type="evidence" value="ECO:0007669"/>
    <property type="project" value="InterPro"/>
</dbReference>
<feature type="domain" description="ABC-2 type transporter transmembrane" evidence="7">
    <location>
        <begin position="78"/>
        <end position="264"/>
    </location>
</feature>
<dbReference type="Proteomes" id="UP000471166">
    <property type="component" value="Unassembled WGS sequence"/>
</dbReference>
<evidence type="ECO:0000256" key="6">
    <source>
        <dbReference type="SAM" id="Phobius"/>
    </source>
</evidence>
<dbReference type="Pfam" id="PF12698">
    <property type="entry name" value="ABC2_membrane_3"/>
    <property type="match status" value="1"/>
</dbReference>
<keyword evidence="4 6" id="KW-0472">Membrane</keyword>
<dbReference type="InterPro" id="IPR051784">
    <property type="entry name" value="Nod_factor_ABC_transporter"/>
</dbReference>
<dbReference type="InterPro" id="IPR013525">
    <property type="entry name" value="ABC2_TM"/>
</dbReference>
<dbReference type="AlphaFoldDB" id="A0A6P1CT05"/>
<feature type="transmembrane region" description="Helical" evidence="6">
    <location>
        <begin position="248"/>
        <end position="269"/>
    </location>
</feature>
<dbReference type="GO" id="GO:0043190">
    <property type="term" value="C:ATP-binding cassette (ABC) transporter complex"/>
    <property type="evidence" value="ECO:0007669"/>
    <property type="project" value="InterPro"/>
</dbReference>
<protein>
    <submittedName>
        <fullName evidence="8">ABC transporter permease</fullName>
    </submittedName>
</protein>
<evidence type="ECO:0000256" key="3">
    <source>
        <dbReference type="ARBA" id="ARBA00022989"/>
    </source>
</evidence>
<dbReference type="PIRSF" id="PIRSF006648">
    <property type="entry name" value="DrrB"/>
    <property type="match status" value="1"/>
</dbReference>
<comment type="caution">
    <text evidence="8">The sequence shown here is derived from an EMBL/GenBank/DDBJ whole genome shotgun (WGS) entry which is preliminary data.</text>
</comment>
<reference evidence="8 9" key="1">
    <citation type="submission" date="2020-01" db="EMBL/GenBank/DDBJ databases">
        <title>Genetics and antimicrobial susceptibilities of Nocardia species isolated from the soil; a comparison with species isolated from humans.</title>
        <authorList>
            <person name="Carrasco G."/>
            <person name="Monzon S."/>
            <person name="Sansegundo M."/>
            <person name="Garcia E."/>
            <person name="Garrido N."/>
            <person name="Medina M.J."/>
            <person name="Villalon P."/>
            <person name="Ramirez-Arocha A.C."/>
            <person name="Jimenez P."/>
            <person name="Cuesta I."/>
            <person name="Valdezate S."/>
        </authorList>
    </citation>
    <scope>NUCLEOTIDE SEQUENCE [LARGE SCALE GENOMIC DNA]</scope>
    <source>
        <strain evidence="8 9">CNM20110626</strain>
    </source>
</reference>
<evidence type="ECO:0000256" key="1">
    <source>
        <dbReference type="ARBA" id="ARBA00004141"/>
    </source>
</evidence>
<dbReference type="GO" id="GO:0046677">
    <property type="term" value="P:response to antibiotic"/>
    <property type="evidence" value="ECO:0007669"/>
    <property type="project" value="UniProtKB-KW"/>
</dbReference>
<keyword evidence="3 6" id="KW-1133">Transmembrane helix</keyword>
<dbReference type="PANTHER" id="PTHR43229">
    <property type="entry name" value="NODULATION PROTEIN J"/>
    <property type="match status" value="1"/>
</dbReference>
<evidence type="ECO:0000256" key="5">
    <source>
        <dbReference type="ARBA" id="ARBA00023251"/>
    </source>
</evidence>
<evidence type="ECO:0000256" key="2">
    <source>
        <dbReference type="ARBA" id="ARBA00022692"/>
    </source>
</evidence>
<feature type="transmembrane region" description="Helical" evidence="6">
    <location>
        <begin position="80"/>
        <end position="99"/>
    </location>
</feature>
<gene>
    <name evidence="8" type="ORF">GV791_11945</name>
</gene>
<dbReference type="InterPro" id="IPR000412">
    <property type="entry name" value="ABC_2_transport"/>
</dbReference>
<feature type="transmembrane region" description="Helical" evidence="6">
    <location>
        <begin position="134"/>
        <end position="155"/>
    </location>
</feature>
<keyword evidence="2 6" id="KW-0812">Transmembrane</keyword>